<name>A0A318K6W1_9NOCA</name>
<feature type="domain" description="HTH cro/C1-type" evidence="1">
    <location>
        <begin position="15"/>
        <end position="69"/>
    </location>
</feature>
<dbReference type="AlphaFoldDB" id="A0A318K6W1"/>
<evidence type="ECO:0000313" key="3">
    <source>
        <dbReference type="Proteomes" id="UP000247569"/>
    </source>
</evidence>
<dbReference type="Proteomes" id="UP000247569">
    <property type="component" value="Unassembled WGS sequence"/>
</dbReference>
<gene>
    <name evidence="2" type="ORF">DFR70_104476</name>
</gene>
<sequence>MLRMEHLDHMVARRVRLAMSEAGLRLEDLAARSGLPASDLCSLLAAQGSFTVDELVRIATALRRRVTDLLPGDEDLR</sequence>
<proteinExistence type="predicted"/>
<accession>A0A318K6W1</accession>
<evidence type="ECO:0000313" key="2">
    <source>
        <dbReference type="EMBL" id="PXX65412.1"/>
    </source>
</evidence>
<comment type="caution">
    <text evidence="2">The sequence shown here is derived from an EMBL/GenBank/DDBJ whole genome shotgun (WGS) entry which is preliminary data.</text>
</comment>
<dbReference type="GO" id="GO:0003677">
    <property type="term" value="F:DNA binding"/>
    <property type="evidence" value="ECO:0007669"/>
    <property type="project" value="InterPro"/>
</dbReference>
<dbReference type="CDD" id="cd00093">
    <property type="entry name" value="HTH_XRE"/>
    <property type="match status" value="1"/>
</dbReference>
<dbReference type="SUPFAM" id="SSF47413">
    <property type="entry name" value="lambda repressor-like DNA-binding domains"/>
    <property type="match status" value="1"/>
</dbReference>
<organism evidence="2 3">
    <name type="scientific">Nocardia tenerifensis</name>
    <dbReference type="NCBI Taxonomy" id="228006"/>
    <lineage>
        <taxon>Bacteria</taxon>
        <taxon>Bacillati</taxon>
        <taxon>Actinomycetota</taxon>
        <taxon>Actinomycetes</taxon>
        <taxon>Mycobacteriales</taxon>
        <taxon>Nocardiaceae</taxon>
        <taxon>Nocardia</taxon>
    </lineage>
</organism>
<keyword evidence="3" id="KW-1185">Reference proteome</keyword>
<dbReference type="EMBL" id="QJKF01000004">
    <property type="protein sequence ID" value="PXX65412.1"/>
    <property type="molecule type" value="Genomic_DNA"/>
</dbReference>
<dbReference type="InterPro" id="IPR001387">
    <property type="entry name" value="Cro/C1-type_HTH"/>
</dbReference>
<evidence type="ECO:0000259" key="1">
    <source>
        <dbReference type="PROSITE" id="PS50943"/>
    </source>
</evidence>
<dbReference type="Gene3D" id="1.10.260.40">
    <property type="entry name" value="lambda repressor-like DNA-binding domains"/>
    <property type="match status" value="1"/>
</dbReference>
<dbReference type="InterPro" id="IPR010982">
    <property type="entry name" value="Lambda_DNA-bd_dom_sf"/>
</dbReference>
<protein>
    <recommendedName>
        <fullName evidence="1">HTH cro/C1-type domain-containing protein</fullName>
    </recommendedName>
</protein>
<reference evidence="2 3" key="1">
    <citation type="submission" date="2018-05" db="EMBL/GenBank/DDBJ databases">
        <title>Genomic Encyclopedia of Type Strains, Phase IV (KMG-IV): sequencing the most valuable type-strain genomes for metagenomic binning, comparative biology and taxonomic classification.</title>
        <authorList>
            <person name="Goeker M."/>
        </authorList>
    </citation>
    <scope>NUCLEOTIDE SEQUENCE [LARGE SCALE GENOMIC DNA]</scope>
    <source>
        <strain evidence="2 3">DSM 44704</strain>
    </source>
</reference>
<dbReference type="SMART" id="SM00530">
    <property type="entry name" value="HTH_XRE"/>
    <property type="match status" value="1"/>
</dbReference>
<dbReference type="PROSITE" id="PS50943">
    <property type="entry name" value="HTH_CROC1"/>
    <property type="match status" value="1"/>
</dbReference>